<dbReference type="KEGG" id="csl:COCSUDRAFT_49382"/>
<comment type="caution">
    <text evidence="6">The sequence shown here is derived from an EMBL/GenBank/DDBJ whole genome shotgun (WGS) entry which is preliminary data.</text>
</comment>
<dbReference type="RefSeq" id="XP_005642723.1">
    <property type="nucleotide sequence ID" value="XM_005642666.1"/>
</dbReference>
<dbReference type="Proteomes" id="UP000007264">
    <property type="component" value="Unassembled WGS sequence"/>
</dbReference>
<dbReference type="GeneID" id="17036085"/>
<dbReference type="eggNOG" id="KOG3264">
    <property type="taxonomic scope" value="Eukaryota"/>
</dbReference>
<dbReference type="InterPro" id="IPR019095">
    <property type="entry name" value="Mediator_Med18"/>
</dbReference>
<evidence type="ECO:0000256" key="5">
    <source>
        <dbReference type="ARBA" id="ARBA00023242"/>
    </source>
</evidence>
<evidence type="ECO:0000313" key="7">
    <source>
        <dbReference type="Proteomes" id="UP000007264"/>
    </source>
</evidence>
<proteinExistence type="inferred from homology"/>
<organism evidence="6 7">
    <name type="scientific">Coccomyxa subellipsoidea (strain C-169)</name>
    <name type="common">Green microalga</name>
    <dbReference type="NCBI Taxonomy" id="574566"/>
    <lineage>
        <taxon>Eukaryota</taxon>
        <taxon>Viridiplantae</taxon>
        <taxon>Chlorophyta</taxon>
        <taxon>core chlorophytes</taxon>
        <taxon>Trebouxiophyceae</taxon>
        <taxon>Trebouxiophyceae incertae sedis</taxon>
        <taxon>Coccomyxaceae</taxon>
        <taxon>Coccomyxa</taxon>
        <taxon>Coccomyxa subellipsoidea</taxon>
    </lineage>
</organism>
<evidence type="ECO:0008006" key="8">
    <source>
        <dbReference type="Google" id="ProtNLM"/>
    </source>
</evidence>
<dbReference type="GO" id="GO:0006369">
    <property type="term" value="P:termination of RNA polymerase II transcription"/>
    <property type="evidence" value="ECO:0007669"/>
    <property type="project" value="TreeGrafter"/>
</dbReference>
<name>I0YIG0_COCSC</name>
<evidence type="ECO:0000256" key="3">
    <source>
        <dbReference type="ARBA" id="ARBA00023015"/>
    </source>
</evidence>
<keyword evidence="3" id="KW-0805">Transcription regulation</keyword>
<reference evidence="6 7" key="1">
    <citation type="journal article" date="2012" name="Genome Biol.">
        <title>The genome of the polar eukaryotic microalga coccomyxa subellipsoidea reveals traits of cold adaptation.</title>
        <authorList>
            <person name="Blanc G."/>
            <person name="Agarkova I."/>
            <person name="Grimwood J."/>
            <person name="Kuo A."/>
            <person name="Brueggeman A."/>
            <person name="Dunigan D."/>
            <person name="Gurnon J."/>
            <person name="Ladunga I."/>
            <person name="Lindquist E."/>
            <person name="Lucas S."/>
            <person name="Pangilinan J."/>
            <person name="Proschold T."/>
            <person name="Salamov A."/>
            <person name="Schmutz J."/>
            <person name="Weeks D."/>
            <person name="Yamada T."/>
            <person name="Claverie J.M."/>
            <person name="Grigoriev I."/>
            <person name="Van Etten J."/>
            <person name="Lomsadze A."/>
            <person name="Borodovsky M."/>
        </authorList>
    </citation>
    <scope>NUCLEOTIDE SEQUENCE [LARGE SCALE GENOMIC DNA]</scope>
    <source>
        <strain evidence="6 7">C-169</strain>
    </source>
</reference>
<dbReference type="GO" id="GO:0003712">
    <property type="term" value="F:transcription coregulator activity"/>
    <property type="evidence" value="ECO:0007669"/>
    <property type="project" value="InterPro"/>
</dbReference>
<evidence type="ECO:0000256" key="1">
    <source>
        <dbReference type="ARBA" id="ARBA00004123"/>
    </source>
</evidence>
<sequence>MECKASGVLDTTKDESALTSLQERLSCISGEHLAPFKQLEILLLGPSYTSNTKGPELRLVQQLKEPDTAQHKKGSSAWKVRHEGMPLRGKGAADLPATVRVVAESSCSGADIIGFWAALGFQRRYSMVKEGFCVSCYLDDHFVHVAVVRVCKEGTGGAAGEQVAPGCWLVEATTAATEGQHAAAAGAIGKLAELLEPLVVLQKQ</sequence>
<dbReference type="PANTHER" id="PTHR13321:SF2">
    <property type="entry name" value="MEDIATOR OF RNA POLYMERASE II TRANSCRIPTION SUBUNIT 18"/>
    <property type="match status" value="1"/>
</dbReference>
<dbReference type="GO" id="GO:0006357">
    <property type="term" value="P:regulation of transcription by RNA polymerase II"/>
    <property type="evidence" value="ECO:0007669"/>
    <property type="project" value="InterPro"/>
</dbReference>
<dbReference type="PANTHER" id="PTHR13321">
    <property type="entry name" value="MEDIATOR OF RNA POLYMERASE II TRANSCRIPTION, SUBUNIT 18"/>
    <property type="match status" value="1"/>
</dbReference>
<dbReference type="GO" id="GO:0016592">
    <property type="term" value="C:mediator complex"/>
    <property type="evidence" value="ECO:0007669"/>
    <property type="project" value="InterPro"/>
</dbReference>
<dbReference type="STRING" id="574566.I0YIG0"/>
<dbReference type="AlphaFoldDB" id="I0YIG0"/>
<dbReference type="OrthoDB" id="510181at2759"/>
<comment type="subcellular location">
    <subcellularLocation>
        <location evidence="1">Nucleus</location>
    </subcellularLocation>
</comment>
<dbReference type="Gene3D" id="2.40.320.10">
    <property type="entry name" value="Hypothetical Protein Pfu-838710-001"/>
    <property type="match status" value="1"/>
</dbReference>
<keyword evidence="4" id="KW-0804">Transcription</keyword>
<comment type="similarity">
    <text evidence="2">Belongs to the Mediator complex subunit 18 family.</text>
</comment>
<dbReference type="EMBL" id="AGSI01000026">
    <property type="protein sequence ID" value="EIE18179.1"/>
    <property type="molecule type" value="Genomic_DNA"/>
</dbReference>
<evidence type="ECO:0000256" key="4">
    <source>
        <dbReference type="ARBA" id="ARBA00023163"/>
    </source>
</evidence>
<evidence type="ECO:0000256" key="2">
    <source>
        <dbReference type="ARBA" id="ARBA00009814"/>
    </source>
</evidence>
<keyword evidence="5" id="KW-0539">Nucleus</keyword>
<dbReference type="GO" id="GO:0070847">
    <property type="term" value="C:core mediator complex"/>
    <property type="evidence" value="ECO:0007669"/>
    <property type="project" value="TreeGrafter"/>
</dbReference>
<accession>I0YIG0</accession>
<protein>
    <recommendedName>
        <fullName evidence="8">Mediator of RNA polymerase II transcription subunit 18</fullName>
    </recommendedName>
</protein>
<gene>
    <name evidence="6" type="ORF">COCSUDRAFT_49382</name>
</gene>
<keyword evidence="7" id="KW-1185">Reference proteome</keyword>
<evidence type="ECO:0000313" key="6">
    <source>
        <dbReference type="EMBL" id="EIE18179.1"/>
    </source>
</evidence>